<protein>
    <recommendedName>
        <fullName evidence="6">Tetratricopeptide repeat protein</fullName>
    </recommendedName>
</protein>
<dbReference type="Proteomes" id="UP000676649">
    <property type="component" value="Chromosome"/>
</dbReference>
<keyword evidence="1" id="KW-0677">Repeat</keyword>
<evidence type="ECO:0000256" key="1">
    <source>
        <dbReference type="ARBA" id="ARBA00022737"/>
    </source>
</evidence>
<dbReference type="SMART" id="SM00028">
    <property type="entry name" value="TPR"/>
    <property type="match status" value="3"/>
</dbReference>
<sequence length="392" mass="43397">MRYLIRLLLLVYATIPQLGHALAYLPQSDDQVLETLPVRDKNWLEVKALRDKVAAAPNDLTAALQLVKHYIALGRAESDPRYYGYAEAVLSPWLNVAYPNAEVLTLRATLYQNRHEFPAALDYLNQALTRQPRQAQAWLTRAIIQEVQGQYGAALKSCMPLVKLASALTANVCINSTLSLSGQIDTAYRQLDQALQLAAAEPLADRQWALITLAEIAERKGDPVAAGQHYRQALQIAQRNGYLLATYADFLLDHQHYAQVVALLNNDIRADTLLLRLTLAEQALGLPEANQHIEMLKARFAASRMRGDSVHQGDEARFMLHVLHTPGPALALALSNWAVQREPRDTRIVLEAALAAGRIDTSVQPTLAFLAQSGLQDARLQPLIARCQGDQS</sequence>
<dbReference type="InterPro" id="IPR011990">
    <property type="entry name" value="TPR-like_helical_dom_sf"/>
</dbReference>
<evidence type="ECO:0000256" key="2">
    <source>
        <dbReference type="ARBA" id="ARBA00022803"/>
    </source>
</evidence>
<dbReference type="AlphaFoldDB" id="A0A975MQT6"/>
<dbReference type="PANTHER" id="PTHR45586:SF1">
    <property type="entry name" value="LIPOPOLYSACCHARIDE ASSEMBLY PROTEIN B"/>
    <property type="match status" value="1"/>
</dbReference>
<dbReference type="EMBL" id="CP073754">
    <property type="protein sequence ID" value="QWF71816.1"/>
    <property type="molecule type" value="Genomic_DNA"/>
</dbReference>
<feature type="repeat" description="TPR" evidence="3">
    <location>
        <begin position="101"/>
        <end position="134"/>
    </location>
</feature>
<dbReference type="PANTHER" id="PTHR45586">
    <property type="entry name" value="TPR REPEAT-CONTAINING PROTEIN PA4667"/>
    <property type="match status" value="1"/>
</dbReference>
<dbReference type="InterPro" id="IPR051012">
    <property type="entry name" value="CellSynth/LPSAsmb/PSIAsmb"/>
</dbReference>
<organism evidence="4 5">
    <name type="scientific">Methylomonas paludis</name>
    <dbReference type="NCBI Taxonomy" id="1173101"/>
    <lineage>
        <taxon>Bacteria</taxon>
        <taxon>Pseudomonadati</taxon>
        <taxon>Pseudomonadota</taxon>
        <taxon>Gammaproteobacteria</taxon>
        <taxon>Methylococcales</taxon>
        <taxon>Methylococcaceae</taxon>
        <taxon>Methylomonas</taxon>
    </lineage>
</organism>
<dbReference type="Gene3D" id="1.25.40.10">
    <property type="entry name" value="Tetratricopeptide repeat domain"/>
    <property type="match status" value="1"/>
</dbReference>
<evidence type="ECO:0000313" key="5">
    <source>
        <dbReference type="Proteomes" id="UP000676649"/>
    </source>
</evidence>
<dbReference type="KEGG" id="mpad:KEF85_04920"/>
<evidence type="ECO:0008006" key="6">
    <source>
        <dbReference type="Google" id="ProtNLM"/>
    </source>
</evidence>
<keyword evidence="2 3" id="KW-0802">TPR repeat</keyword>
<name>A0A975MQT6_9GAMM</name>
<dbReference type="PROSITE" id="PS50005">
    <property type="entry name" value="TPR"/>
    <property type="match status" value="1"/>
</dbReference>
<dbReference type="InterPro" id="IPR019734">
    <property type="entry name" value="TPR_rpt"/>
</dbReference>
<reference evidence="4" key="1">
    <citation type="submission" date="2021-04" db="EMBL/GenBank/DDBJ databases">
        <title>Draft genome sequence data of methanotrophic Methylovulum sp. strain S1L and Methylomonas sp. strain S2AM isolated from boreal lake water columns.</title>
        <authorList>
            <person name="Rissanen A.J."/>
            <person name="Mangayil R."/>
            <person name="Svenning M.M."/>
            <person name="Khanongnuch R."/>
        </authorList>
    </citation>
    <scope>NUCLEOTIDE SEQUENCE</scope>
    <source>
        <strain evidence="4">S2AM</strain>
    </source>
</reference>
<keyword evidence="5" id="KW-1185">Reference proteome</keyword>
<dbReference type="RefSeq" id="WP_215583596.1">
    <property type="nucleotide sequence ID" value="NZ_CP073754.1"/>
</dbReference>
<accession>A0A975MQT6</accession>
<proteinExistence type="predicted"/>
<dbReference type="SUPFAM" id="SSF48452">
    <property type="entry name" value="TPR-like"/>
    <property type="match status" value="1"/>
</dbReference>
<evidence type="ECO:0000256" key="3">
    <source>
        <dbReference type="PROSITE-ProRule" id="PRU00339"/>
    </source>
</evidence>
<gene>
    <name evidence="4" type="ORF">KEF85_04920</name>
</gene>
<evidence type="ECO:0000313" key="4">
    <source>
        <dbReference type="EMBL" id="QWF71816.1"/>
    </source>
</evidence>